<dbReference type="EMBL" id="UINC01000222">
    <property type="protein sequence ID" value="SUZ51457.1"/>
    <property type="molecule type" value="Genomic_DNA"/>
</dbReference>
<accession>A0A381NAD1</accession>
<proteinExistence type="inferred from homology"/>
<protein>
    <recommendedName>
        <fullName evidence="10">SMC hinge domain-containing protein</fullName>
    </recommendedName>
</protein>
<evidence type="ECO:0000259" key="7">
    <source>
        <dbReference type="Pfam" id="PF02463"/>
    </source>
</evidence>
<evidence type="ECO:0008006" key="10">
    <source>
        <dbReference type="Google" id="ProtNLM"/>
    </source>
</evidence>
<evidence type="ECO:0000256" key="5">
    <source>
        <dbReference type="ARBA" id="ARBA00023125"/>
    </source>
</evidence>
<dbReference type="AlphaFoldDB" id="A0A381NAD1"/>
<dbReference type="GO" id="GO:0005524">
    <property type="term" value="F:ATP binding"/>
    <property type="evidence" value="ECO:0007669"/>
    <property type="project" value="UniProtKB-KW"/>
</dbReference>
<feature type="coiled-coil region" evidence="6">
    <location>
        <begin position="925"/>
        <end position="987"/>
    </location>
</feature>
<dbReference type="GO" id="GO:0016887">
    <property type="term" value="F:ATP hydrolysis activity"/>
    <property type="evidence" value="ECO:0007669"/>
    <property type="project" value="InterPro"/>
</dbReference>
<dbReference type="InterPro" id="IPR027417">
    <property type="entry name" value="P-loop_NTPase"/>
</dbReference>
<dbReference type="Pfam" id="PF06470">
    <property type="entry name" value="SMC_hinge"/>
    <property type="match status" value="1"/>
</dbReference>
<dbReference type="Pfam" id="PF02463">
    <property type="entry name" value="SMC_N"/>
    <property type="match status" value="1"/>
</dbReference>
<dbReference type="InterPro" id="IPR024704">
    <property type="entry name" value="SMC"/>
</dbReference>
<keyword evidence="2" id="KW-0547">Nucleotide-binding</keyword>
<dbReference type="GO" id="GO:0030261">
    <property type="term" value="P:chromosome condensation"/>
    <property type="evidence" value="ECO:0007669"/>
    <property type="project" value="InterPro"/>
</dbReference>
<keyword evidence="4 6" id="KW-0175">Coiled coil</keyword>
<dbReference type="NCBIfam" id="TIGR02168">
    <property type="entry name" value="SMC_prok_B"/>
    <property type="match status" value="1"/>
</dbReference>
<dbReference type="InterPro" id="IPR036277">
    <property type="entry name" value="SMC_hinge_sf"/>
</dbReference>
<dbReference type="Gene3D" id="6.10.140.1720">
    <property type="match status" value="1"/>
</dbReference>
<dbReference type="InterPro" id="IPR003395">
    <property type="entry name" value="RecF/RecN/SMC_N"/>
</dbReference>
<feature type="coiled-coil region" evidence="6">
    <location>
        <begin position="812"/>
        <end position="888"/>
    </location>
</feature>
<dbReference type="Gene3D" id="1.20.1060.20">
    <property type="match status" value="1"/>
</dbReference>
<organism evidence="9">
    <name type="scientific">marine metagenome</name>
    <dbReference type="NCBI Taxonomy" id="408172"/>
    <lineage>
        <taxon>unclassified sequences</taxon>
        <taxon>metagenomes</taxon>
        <taxon>ecological metagenomes</taxon>
    </lineage>
</organism>
<dbReference type="GO" id="GO:0003677">
    <property type="term" value="F:DNA binding"/>
    <property type="evidence" value="ECO:0007669"/>
    <property type="project" value="UniProtKB-KW"/>
</dbReference>
<evidence type="ECO:0000256" key="2">
    <source>
        <dbReference type="ARBA" id="ARBA00022741"/>
    </source>
</evidence>
<gene>
    <name evidence="9" type="ORF">METZ01_LOCUS4311</name>
</gene>
<dbReference type="InterPro" id="IPR010935">
    <property type="entry name" value="SMC_hinge"/>
</dbReference>
<evidence type="ECO:0000256" key="3">
    <source>
        <dbReference type="ARBA" id="ARBA00022840"/>
    </source>
</evidence>
<feature type="coiled-coil region" evidence="6">
    <location>
        <begin position="262"/>
        <end position="436"/>
    </location>
</feature>
<dbReference type="PANTHER" id="PTHR43977">
    <property type="entry name" value="STRUCTURAL MAINTENANCE OF CHROMOSOMES PROTEIN 3"/>
    <property type="match status" value="1"/>
</dbReference>
<keyword evidence="5" id="KW-0238">DNA-binding</keyword>
<evidence type="ECO:0000256" key="6">
    <source>
        <dbReference type="SAM" id="Coils"/>
    </source>
</evidence>
<dbReference type="Gene3D" id="3.40.50.300">
    <property type="entry name" value="P-loop containing nucleotide triphosphate hydrolases"/>
    <property type="match status" value="2"/>
</dbReference>
<dbReference type="GO" id="GO:0005694">
    <property type="term" value="C:chromosome"/>
    <property type="evidence" value="ECO:0007669"/>
    <property type="project" value="InterPro"/>
</dbReference>
<dbReference type="InterPro" id="IPR011890">
    <property type="entry name" value="SMC_prok"/>
</dbReference>
<evidence type="ECO:0000313" key="9">
    <source>
        <dbReference type="EMBL" id="SUZ51457.1"/>
    </source>
</evidence>
<feature type="domain" description="SMC hinge" evidence="8">
    <location>
        <begin position="519"/>
        <end position="618"/>
    </location>
</feature>
<reference evidence="9" key="1">
    <citation type="submission" date="2018-05" db="EMBL/GenBank/DDBJ databases">
        <authorList>
            <person name="Lanie J.A."/>
            <person name="Ng W.-L."/>
            <person name="Kazmierczak K.M."/>
            <person name="Andrzejewski T.M."/>
            <person name="Davidsen T.M."/>
            <person name="Wayne K.J."/>
            <person name="Tettelin H."/>
            <person name="Glass J.I."/>
            <person name="Rusch D."/>
            <person name="Podicherti R."/>
            <person name="Tsui H.-C.T."/>
            <person name="Winkler M.E."/>
        </authorList>
    </citation>
    <scope>NUCLEOTIDE SEQUENCE</scope>
</reference>
<dbReference type="SUPFAM" id="SSF75553">
    <property type="entry name" value="Smc hinge domain"/>
    <property type="match status" value="1"/>
</dbReference>
<evidence type="ECO:0000256" key="4">
    <source>
        <dbReference type="ARBA" id="ARBA00023054"/>
    </source>
</evidence>
<feature type="coiled-coil region" evidence="6">
    <location>
        <begin position="756"/>
        <end position="783"/>
    </location>
</feature>
<dbReference type="HAMAP" id="MF_01894">
    <property type="entry name" value="Smc_prok"/>
    <property type="match status" value="1"/>
</dbReference>
<keyword evidence="3" id="KW-0067">ATP-binding</keyword>
<dbReference type="CDD" id="cd03278">
    <property type="entry name" value="ABC_SMC_barmotin"/>
    <property type="match status" value="1"/>
</dbReference>
<sequence>MKLRSLRVHGFKSFADATTIEFHDGITAVVGPNGCGKSNISDAIRWVLGEQRPTAIRGAKMEEVIFQGTVARRPVNRGSVSLTVTNEDGSLPIPFEEVEVGRQVFRDGGSEYSINRSACRLRDVVDLCRDTGLGANAYSIIENRMIDAILSDRAEERRALFEEAAGVGKYKDRRKAATRRLERAEIDVQRLEDVISEVQTKVRSLARQKGKAERYLEYRQRRLDVEVSVVRRQLDLLRKRLAGVQQSLDTDVRSSERTVVELHTAEAEYESMRLREVEAEKERTKAATTLEKVREQLVRWERDLAVADERAAYAGRRLAQIDEERAQARLQAEALERDERALTGKRTQALEELEDIQTLADDRKTRVEKLYEDMSGARKDLEEVEAEERDLVRRGAQLEGDAEASDAQADELEKRLSRVSKELDATDETFSELQAQSDLFEGRLEKFLSELEVAAARVEQSIADVSAVREELANARRVERVSTDIAMELRARLSALELLERDQEGIEPVVQAVLKSGIPGVLGTLADYIQASAKITPSLESHLGTFTRAIVVNESATVDSILRWFIEHWNGGGGLIVLPLDMVPESSTRQSNGLLSQIDTSGEGAPWVKALLNGVQVPQGVDGASFTTVNGVVRIGNPSGGSGILERKEELLRIKEALDLRLLEEESACKTREAQEHNLADAEQMVVSSRLEMHEAEDALHKMRAEGETQSGEQGRMHRLQADLAREIGATNTAHARVLERAQEARADRGIILEKEEGLSEKHEQAKEILQLAQNEWENARSEEAALAVDVARLEGDVTRLNDRHETIGQVRDQAEDRVLALDEEESQLREDQAEARKIRSEGDTAIERLFEERSAAESEVRDKDNILQGLEEALGTSEKRLREARTVERAASDRRHTLELEHQELDGRIGRIRERLEIEWGRPLGALLEEAELVEGDQDELEAELREIVLKLERLAPVNMLAVEEHEEESERLAFLTEQRDDLFEARDDLRSAIREINATATNLFMSTFDEIREHFRKTFLRLFEGGEADIWLQVTDDPLESPIEIHASPKGKRTQRIDLLSGGERALTALSLLFGIYLVKPSPFCVLDEVDAPLDENNIGRFIKLLEDFKADSQFVVITHNPRTIEAADWIYGVTMEEPGISTIVGVKLEDALQAAGASSEP</sequence>
<evidence type="ECO:0000256" key="1">
    <source>
        <dbReference type="ARBA" id="ARBA00022490"/>
    </source>
</evidence>
<evidence type="ECO:0000259" key="8">
    <source>
        <dbReference type="Pfam" id="PF06470"/>
    </source>
</evidence>
<feature type="domain" description="RecF/RecN/SMC N-terminal" evidence="7">
    <location>
        <begin position="3"/>
        <end position="1144"/>
    </location>
</feature>
<feature type="coiled-coil region" evidence="6">
    <location>
        <begin position="167"/>
        <end position="208"/>
    </location>
</feature>
<keyword evidence="1" id="KW-0963">Cytoplasm</keyword>
<dbReference type="PIRSF" id="PIRSF005719">
    <property type="entry name" value="SMC"/>
    <property type="match status" value="1"/>
</dbReference>
<dbReference type="GO" id="GO:0007062">
    <property type="term" value="P:sister chromatid cohesion"/>
    <property type="evidence" value="ECO:0007669"/>
    <property type="project" value="InterPro"/>
</dbReference>
<dbReference type="SUPFAM" id="SSF52540">
    <property type="entry name" value="P-loop containing nucleoside triphosphate hydrolases"/>
    <property type="match status" value="2"/>
</dbReference>
<name>A0A381NAD1_9ZZZZ</name>